<proteinExistence type="predicted"/>
<accession>A0A0A8YK12</accession>
<sequence>MSKMKGAARLKPLHVASGVFLNKGDTFRKTTSSS</sequence>
<dbReference type="EMBL" id="GBRH01271972">
    <property type="protein sequence ID" value="JAD25923.1"/>
    <property type="molecule type" value="Transcribed_RNA"/>
</dbReference>
<reference evidence="1" key="1">
    <citation type="submission" date="2014-09" db="EMBL/GenBank/DDBJ databases">
        <authorList>
            <person name="Magalhaes I.L.F."/>
            <person name="Oliveira U."/>
            <person name="Santos F.R."/>
            <person name="Vidigal T.H.D.A."/>
            <person name="Brescovit A.D."/>
            <person name="Santos A.J."/>
        </authorList>
    </citation>
    <scope>NUCLEOTIDE SEQUENCE</scope>
    <source>
        <tissue evidence="1">Shoot tissue taken approximately 20 cm above the soil surface</tissue>
    </source>
</reference>
<dbReference type="AlphaFoldDB" id="A0A0A8YK12"/>
<name>A0A0A8YK12_ARUDO</name>
<evidence type="ECO:0000313" key="1">
    <source>
        <dbReference type="EMBL" id="JAD25923.1"/>
    </source>
</evidence>
<organism evidence="1">
    <name type="scientific">Arundo donax</name>
    <name type="common">Giant reed</name>
    <name type="synonym">Donax arundinaceus</name>
    <dbReference type="NCBI Taxonomy" id="35708"/>
    <lineage>
        <taxon>Eukaryota</taxon>
        <taxon>Viridiplantae</taxon>
        <taxon>Streptophyta</taxon>
        <taxon>Embryophyta</taxon>
        <taxon>Tracheophyta</taxon>
        <taxon>Spermatophyta</taxon>
        <taxon>Magnoliopsida</taxon>
        <taxon>Liliopsida</taxon>
        <taxon>Poales</taxon>
        <taxon>Poaceae</taxon>
        <taxon>PACMAD clade</taxon>
        <taxon>Arundinoideae</taxon>
        <taxon>Arundineae</taxon>
        <taxon>Arundo</taxon>
    </lineage>
</organism>
<protein>
    <submittedName>
        <fullName evidence="1">Uncharacterized protein</fullName>
    </submittedName>
</protein>
<reference evidence="1" key="2">
    <citation type="journal article" date="2015" name="Data Brief">
        <title>Shoot transcriptome of the giant reed, Arundo donax.</title>
        <authorList>
            <person name="Barrero R.A."/>
            <person name="Guerrero F.D."/>
            <person name="Moolhuijzen P."/>
            <person name="Goolsby J.A."/>
            <person name="Tidwell J."/>
            <person name="Bellgard S.E."/>
            <person name="Bellgard M.I."/>
        </authorList>
    </citation>
    <scope>NUCLEOTIDE SEQUENCE</scope>
    <source>
        <tissue evidence="1">Shoot tissue taken approximately 20 cm above the soil surface</tissue>
    </source>
</reference>